<keyword evidence="2" id="KW-1185">Reference proteome</keyword>
<protein>
    <submittedName>
        <fullName evidence="1">Uncharacterized protein</fullName>
    </submittedName>
</protein>
<dbReference type="InterPro" id="IPR009331">
    <property type="entry name" value="Oligogalacturonate-sp_porin"/>
</dbReference>
<accession>A0ABX6FG12</accession>
<gene>
    <name evidence="1" type="ORF">FOC37_17305</name>
</gene>
<dbReference type="GeneID" id="97014161"/>
<evidence type="ECO:0000313" key="2">
    <source>
        <dbReference type="Proteomes" id="UP000424966"/>
    </source>
</evidence>
<name>A0ABX6FG12_YERIN</name>
<dbReference type="Proteomes" id="UP000424966">
    <property type="component" value="Chromosome"/>
</dbReference>
<dbReference type="RefSeq" id="WP_071843581.1">
    <property type="nucleotide sequence ID" value="NZ_CABHXJ010000028.1"/>
</dbReference>
<sequence length="27" mass="3084">MQPGLILETGNGYSVYKFYLRTTCTIN</sequence>
<dbReference type="EMBL" id="CP046294">
    <property type="protein sequence ID" value="QGR73144.1"/>
    <property type="molecule type" value="Genomic_DNA"/>
</dbReference>
<proteinExistence type="predicted"/>
<evidence type="ECO:0000313" key="1">
    <source>
        <dbReference type="EMBL" id="QGR73144.1"/>
    </source>
</evidence>
<reference evidence="1 2" key="1">
    <citation type="submission" date="2019-11" db="EMBL/GenBank/DDBJ databases">
        <title>FDA dAtabase for Regulatory Grade micrObial Sequences (FDA-ARGOS): Supporting development and validation of Infectious Disease Dx tests.</title>
        <authorList>
            <person name="Patel R."/>
            <person name="Rucinski S."/>
            <person name="Tallon L."/>
            <person name="Sadzewicz L."/>
            <person name="Vavikolanu K."/>
            <person name="Mehta A."/>
            <person name="Aluvathingal J."/>
            <person name="Nadendla S."/>
            <person name="Nandy P."/>
            <person name="Geyer C."/>
            <person name="Yan Y."/>
            <person name="Sichtig H."/>
        </authorList>
    </citation>
    <scope>NUCLEOTIDE SEQUENCE [LARGE SCALE GENOMIC DNA]</scope>
    <source>
        <strain evidence="1 2">FDAARGOS_729</strain>
    </source>
</reference>
<dbReference type="Pfam" id="PF06178">
    <property type="entry name" value="KdgM"/>
    <property type="match status" value="1"/>
</dbReference>
<organism evidence="1 2">
    <name type="scientific">Yersinia intermedia</name>
    <dbReference type="NCBI Taxonomy" id="631"/>
    <lineage>
        <taxon>Bacteria</taxon>
        <taxon>Pseudomonadati</taxon>
        <taxon>Pseudomonadota</taxon>
        <taxon>Gammaproteobacteria</taxon>
        <taxon>Enterobacterales</taxon>
        <taxon>Yersiniaceae</taxon>
        <taxon>Yersinia</taxon>
    </lineage>
</organism>